<gene>
    <name evidence="1" type="ORF">EVA_05804</name>
</gene>
<organism evidence="1">
    <name type="scientific">gut metagenome</name>
    <dbReference type="NCBI Taxonomy" id="749906"/>
    <lineage>
        <taxon>unclassified sequences</taxon>
        <taxon>metagenomes</taxon>
        <taxon>organismal metagenomes</taxon>
    </lineage>
</organism>
<sequence length="232" mass="26778">MNLEVAEWFDVLTVLAQDESVPMRSAYRQLREGLEYACRTQMAESSLQLTDLSARISFVASKVGLSVPEQNRLHTIRLTSNDVLNHRSEPSRKQLLRDVKTLAFFFRKLTLMEIPTTLYQLLPTADVTYHVSNVSDTHVRRMRVCFQYADETFLYVYPTETVSDELLKVRYQVPRVNEEFSETCCLLWKNSQVNLLDVSVDADGVLTPSFIILEPDYLIDISTLAECFREYG</sequence>
<proteinExistence type="predicted"/>
<dbReference type="EMBL" id="AMCI01001263">
    <property type="protein sequence ID" value="EJX06087.1"/>
    <property type="molecule type" value="Genomic_DNA"/>
</dbReference>
<comment type="caution">
    <text evidence="1">The sequence shown here is derived from an EMBL/GenBank/DDBJ whole genome shotgun (WGS) entry which is preliminary data.</text>
</comment>
<keyword evidence="1" id="KW-0347">Helicase</keyword>
<dbReference type="GO" id="GO:0004386">
    <property type="term" value="F:helicase activity"/>
    <property type="evidence" value="ECO:0007669"/>
    <property type="project" value="UniProtKB-KW"/>
</dbReference>
<protein>
    <submittedName>
        <fullName evidence="1">DNA helicase</fullName>
    </submittedName>
</protein>
<name>J9GFF2_9ZZZZ</name>
<feature type="non-terminal residue" evidence="1">
    <location>
        <position position="232"/>
    </location>
</feature>
<keyword evidence="1" id="KW-0547">Nucleotide-binding</keyword>
<reference evidence="1" key="1">
    <citation type="journal article" date="2012" name="PLoS ONE">
        <title>Gene sets for utilization of primary and secondary nutrition supplies in the distal gut of endangered iberian lynx.</title>
        <authorList>
            <person name="Alcaide M."/>
            <person name="Messina E."/>
            <person name="Richter M."/>
            <person name="Bargiela R."/>
            <person name="Peplies J."/>
            <person name="Huws S.A."/>
            <person name="Newbold C.J."/>
            <person name="Golyshin P.N."/>
            <person name="Simon M.A."/>
            <person name="Lopez G."/>
            <person name="Yakimov M.M."/>
            <person name="Ferrer M."/>
        </authorList>
    </citation>
    <scope>NUCLEOTIDE SEQUENCE</scope>
</reference>
<keyword evidence="1" id="KW-0378">Hydrolase</keyword>
<accession>J9GFF2</accession>
<evidence type="ECO:0000313" key="1">
    <source>
        <dbReference type="EMBL" id="EJX06087.1"/>
    </source>
</evidence>
<dbReference type="AlphaFoldDB" id="J9GFF2"/>
<keyword evidence="1" id="KW-0067">ATP-binding</keyword>